<protein>
    <submittedName>
        <fullName evidence="1">Uncharacterized protein</fullName>
    </submittedName>
</protein>
<comment type="caution">
    <text evidence="1">The sequence shown here is derived from an EMBL/GenBank/DDBJ whole genome shotgun (WGS) entry which is preliminary data.</text>
</comment>
<dbReference type="Proteomes" id="UP000324222">
    <property type="component" value="Unassembled WGS sequence"/>
</dbReference>
<gene>
    <name evidence="1" type="ORF">E2C01_042271</name>
</gene>
<dbReference type="EMBL" id="VSRR010008315">
    <property type="protein sequence ID" value="MPC48497.1"/>
    <property type="molecule type" value="Genomic_DNA"/>
</dbReference>
<evidence type="ECO:0000313" key="1">
    <source>
        <dbReference type="EMBL" id="MPC48497.1"/>
    </source>
</evidence>
<reference evidence="1 2" key="1">
    <citation type="submission" date="2019-05" db="EMBL/GenBank/DDBJ databases">
        <title>Another draft genome of Portunus trituberculatus and its Hox gene families provides insights of decapod evolution.</title>
        <authorList>
            <person name="Jeong J.-H."/>
            <person name="Song I."/>
            <person name="Kim S."/>
            <person name="Choi T."/>
            <person name="Kim D."/>
            <person name="Ryu S."/>
            <person name="Kim W."/>
        </authorList>
    </citation>
    <scope>NUCLEOTIDE SEQUENCE [LARGE SCALE GENOMIC DNA]</scope>
    <source>
        <tissue evidence="1">Muscle</tissue>
    </source>
</reference>
<keyword evidence="2" id="KW-1185">Reference proteome</keyword>
<organism evidence="1 2">
    <name type="scientific">Portunus trituberculatus</name>
    <name type="common">Swimming crab</name>
    <name type="synonym">Neptunus trituberculatus</name>
    <dbReference type="NCBI Taxonomy" id="210409"/>
    <lineage>
        <taxon>Eukaryota</taxon>
        <taxon>Metazoa</taxon>
        <taxon>Ecdysozoa</taxon>
        <taxon>Arthropoda</taxon>
        <taxon>Crustacea</taxon>
        <taxon>Multicrustacea</taxon>
        <taxon>Malacostraca</taxon>
        <taxon>Eumalacostraca</taxon>
        <taxon>Eucarida</taxon>
        <taxon>Decapoda</taxon>
        <taxon>Pleocyemata</taxon>
        <taxon>Brachyura</taxon>
        <taxon>Eubrachyura</taxon>
        <taxon>Portunoidea</taxon>
        <taxon>Portunidae</taxon>
        <taxon>Portuninae</taxon>
        <taxon>Portunus</taxon>
    </lineage>
</organism>
<proteinExistence type="predicted"/>
<accession>A0A5B7FSZ6</accession>
<dbReference type="AlphaFoldDB" id="A0A5B7FSZ6"/>
<evidence type="ECO:0000313" key="2">
    <source>
        <dbReference type="Proteomes" id="UP000324222"/>
    </source>
</evidence>
<name>A0A5B7FSZ6_PORTR</name>
<sequence>MTTRRCPSPRPAGCTDFAQRQVAKHEQVSGVSGPRNIGFVNPLQCSTSRGVHWGVSSRNEGQAAIHVDMPPWDRFMQPPTC</sequence>